<comment type="similarity">
    <text evidence="1">Belongs to the RutC family.</text>
</comment>
<organism evidence="4">
    <name type="scientific">Aureococcus anophagefferens</name>
    <name type="common">Harmful bloom alga</name>
    <dbReference type="NCBI Taxonomy" id="44056"/>
    <lineage>
        <taxon>Eukaryota</taxon>
        <taxon>Sar</taxon>
        <taxon>Stramenopiles</taxon>
        <taxon>Ochrophyta</taxon>
        <taxon>Pelagophyceae</taxon>
        <taxon>Pelagomonadales</taxon>
        <taxon>Pelagomonadaceae</taxon>
        <taxon>Aureococcus</taxon>
    </lineage>
</organism>
<dbReference type="OrthoDB" id="309640at2759"/>
<dbReference type="GO" id="GO:0019239">
    <property type="term" value="F:deaminase activity"/>
    <property type="evidence" value="ECO:0007669"/>
    <property type="project" value="TreeGrafter"/>
</dbReference>
<dbReference type="eggNOG" id="KOG2317">
    <property type="taxonomic scope" value="Eukaryota"/>
</dbReference>
<evidence type="ECO:0000256" key="2">
    <source>
        <dbReference type="SAM" id="SignalP"/>
    </source>
</evidence>
<feature type="chain" id="PRO_5013311280" evidence="2">
    <location>
        <begin position="16"/>
        <end position="140"/>
    </location>
</feature>
<evidence type="ECO:0000313" key="3">
    <source>
        <dbReference type="EMBL" id="EGB11864.1"/>
    </source>
</evidence>
<sequence>MRLGILLSAALVAVADKRVVNVDGWEKSPLFSHAVVSGDTVYVSGMIGVDMSTMKLCPGGVYNQTLCAFANIETMLHAAGTSLDKVLDCTCFVGDLATDFDKMNEAYTSVFAVDPPARAAFGVAAVALGAAAEFKCTATL</sequence>
<gene>
    <name evidence="3" type="ORF">AURANDRAFT_59812</name>
</gene>
<dbReference type="EMBL" id="GL833121">
    <property type="protein sequence ID" value="EGB11864.1"/>
    <property type="molecule type" value="Genomic_DNA"/>
</dbReference>
<dbReference type="PANTHER" id="PTHR11803:SF58">
    <property type="entry name" value="PROTEIN HMF1-RELATED"/>
    <property type="match status" value="1"/>
</dbReference>
<dbReference type="SUPFAM" id="SSF55298">
    <property type="entry name" value="YjgF-like"/>
    <property type="match status" value="1"/>
</dbReference>
<keyword evidence="2" id="KW-0732">Signal</keyword>
<dbReference type="GeneID" id="20222852"/>
<dbReference type="InterPro" id="IPR006175">
    <property type="entry name" value="YjgF/YER057c/UK114"/>
</dbReference>
<proteinExistence type="inferred from homology"/>
<dbReference type="OMA" id="NVEMECV"/>
<dbReference type="GO" id="GO:0005829">
    <property type="term" value="C:cytosol"/>
    <property type="evidence" value="ECO:0007669"/>
    <property type="project" value="TreeGrafter"/>
</dbReference>
<reference evidence="3 4" key="1">
    <citation type="journal article" date="2011" name="Proc. Natl. Acad. Sci. U.S.A.">
        <title>Niche of harmful alga Aureococcus anophagefferens revealed through ecogenomics.</title>
        <authorList>
            <person name="Gobler C.J."/>
            <person name="Berry D.L."/>
            <person name="Dyhrman S.T."/>
            <person name="Wilhelm S.W."/>
            <person name="Salamov A."/>
            <person name="Lobanov A.V."/>
            <person name="Zhang Y."/>
            <person name="Collier J.L."/>
            <person name="Wurch L.L."/>
            <person name="Kustka A.B."/>
            <person name="Dill B.D."/>
            <person name="Shah M."/>
            <person name="VerBerkmoes N.C."/>
            <person name="Kuo A."/>
            <person name="Terry A."/>
            <person name="Pangilinan J."/>
            <person name="Lindquist E.A."/>
            <person name="Lucas S."/>
            <person name="Paulsen I.T."/>
            <person name="Hattenrath-Lehmann T.K."/>
            <person name="Talmage S.C."/>
            <person name="Walker E.A."/>
            <person name="Koch F."/>
            <person name="Burson A.M."/>
            <person name="Marcoval M.A."/>
            <person name="Tang Y.Z."/>
            <person name="Lecleir G.R."/>
            <person name="Coyne K.J."/>
            <person name="Berg G.M."/>
            <person name="Bertrand E.M."/>
            <person name="Saito M.A."/>
            <person name="Gladyshev V.N."/>
            <person name="Grigoriev I.V."/>
        </authorList>
    </citation>
    <scope>NUCLEOTIDE SEQUENCE [LARGE SCALE GENOMIC DNA]</scope>
    <source>
        <strain evidence="4">CCMP 1984</strain>
    </source>
</reference>
<evidence type="ECO:0000313" key="4">
    <source>
        <dbReference type="Proteomes" id="UP000002729"/>
    </source>
</evidence>
<accession>F0XZ18</accession>
<keyword evidence="4" id="KW-1185">Reference proteome</keyword>
<dbReference type="InParanoid" id="F0XZ18"/>
<dbReference type="KEGG" id="aaf:AURANDRAFT_59812"/>
<protein>
    <submittedName>
        <fullName evidence="3">Uncharacterized protein</fullName>
    </submittedName>
</protein>
<dbReference type="Gene3D" id="3.30.1330.40">
    <property type="entry name" value="RutC-like"/>
    <property type="match status" value="1"/>
</dbReference>
<dbReference type="PANTHER" id="PTHR11803">
    <property type="entry name" value="2-IMINOBUTANOATE/2-IMINOPROPANOATE DEAMINASE RIDA"/>
    <property type="match status" value="1"/>
</dbReference>
<dbReference type="RefSeq" id="XP_009032983.1">
    <property type="nucleotide sequence ID" value="XM_009034735.1"/>
</dbReference>
<name>F0XZ18_AURAN</name>
<evidence type="ECO:0000256" key="1">
    <source>
        <dbReference type="ARBA" id="ARBA00010552"/>
    </source>
</evidence>
<dbReference type="Proteomes" id="UP000002729">
    <property type="component" value="Unassembled WGS sequence"/>
</dbReference>
<dbReference type="CDD" id="cd00448">
    <property type="entry name" value="YjgF_YER057c_UK114_family"/>
    <property type="match status" value="1"/>
</dbReference>
<dbReference type="InterPro" id="IPR035959">
    <property type="entry name" value="RutC-like_sf"/>
</dbReference>
<feature type="signal peptide" evidence="2">
    <location>
        <begin position="1"/>
        <end position="15"/>
    </location>
</feature>
<dbReference type="AlphaFoldDB" id="F0XZ18"/>
<dbReference type="Pfam" id="PF01042">
    <property type="entry name" value="Ribonuc_L-PSP"/>
    <property type="match status" value="1"/>
</dbReference>